<reference evidence="2 3" key="1">
    <citation type="submission" date="2017-09" db="EMBL/GenBank/DDBJ databases">
        <authorList>
            <person name="Bumgarner R.E."/>
        </authorList>
    </citation>
    <scope>NUCLEOTIDE SEQUENCE [LARGE SCALE GENOMIC DNA]</scope>
    <source>
        <strain evidence="2 3">T34998</strain>
    </source>
</reference>
<feature type="region of interest" description="Disordered" evidence="1">
    <location>
        <begin position="1"/>
        <end position="62"/>
    </location>
</feature>
<keyword evidence="3" id="KW-1185">Reference proteome</keyword>
<comment type="caution">
    <text evidence="2">The sequence shown here is derived from an EMBL/GenBank/DDBJ whole genome shotgun (WGS) entry which is preliminary data.</text>
</comment>
<gene>
    <name evidence="2" type="ORF">CP880_03055</name>
</gene>
<evidence type="ECO:0000313" key="2">
    <source>
        <dbReference type="EMBL" id="REB70749.1"/>
    </source>
</evidence>
<sequence length="62" mass="6705">MGAVSSGLPSESTIGRAADTTESERFAKQGPPAVVWRSRPSNAEDMAPKDDTVTQRSRDDRQ</sequence>
<proteinExistence type="predicted"/>
<protein>
    <submittedName>
        <fullName evidence="2">Uncharacterized protein</fullName>
    </submittedName>
</protein>
<evidence type="ECO:0000256" key="1">
    <source>
        <dbReference type="SAM" id="MobiDB-lite"/>
    </source>
</evidence>
<accession>A0ABX9IBB7</accession>
<dbReference type="EMBL" id="PCZS01000001">
    <property type="protein sequence ID" value="REB70749.1"/>
    <property type="molecule type" value="Genomic_DNA"/>
</dbReference>
<organism evidence="2 3">
    <name type="scientific">Cutibacterium namnetense</name>
    <dbReference type="NCBI Taxonomy" id="1574624"/>
    <lineage>
        <taxon>Bacteria</taxon>
        <taxon>Bacillati</taxon>
        <taxon>Actinomycetota</taxon>
        <taxon>Actinomycetes</taxon>
        <taxon>Propionibacteriales</taxon>
        <taxon>Propionibacteriaceae</taxon>
        <taxon>Cutibacterium</taxon>
    </lineage>
</organism>
<evidence type="ECO:0000313" key="3">
    <source>
        <dbReference type="Proteomes" id="UP000256324"/>
    </source>
</evidence>
<name>A0ABX9IBB7_9ACTN</name>
<dbReference type="Proteomes" id="UP000256324">
    <property type="component" value="Unassembled WGS sequence"/>
</dbReference>
<feature type="compositionally biased region" description="Basic and acidic residues" evidence="1">
    <location>
        <begin position="46"/>
        <end position="62"/>
    </location>
</feature>